<organism evidence="2">
    <name type="scientific">Trichuris suis</name>
    <name type="common">pig whipworm</name>
    <dbReference type="NCBI Taxonomy" id="68888"/>
    <lineage>
        <taxon>Eukaryota</taxon>
        <taxon>Metazoa</taxon>
        <taxon>Ecdysozoa</taxon>
        <taxon>Nematoda</taxon>
        <taxon>Enoplea</taxon>
        <taxon>Dorylaimia</taxon>
        <taxon>Trichinellida</taxon>
        <taxon>Trichuridae</taxon>
        <taxon>Trichuris</taxon>
    </lineage>
</organism>
<dbReference type="Proteomes" id="UP000030758">
    <property type="component" value="Unassembled WGS sequence"/>
</dbReference>
<dbReference type="EMBL" id="KL367514">
    <property type="protein sequence ID" value="KFD67477.1"/>
    <property type="molecule type" value="Genomic_DNA"/>
</dbReference>
<reference evidence="2 3" key="1">
    <citation type="journal article" date="2014" name="Nat. Genet.">
        <title>Genome and transcriptome of the porcine whipworm Trichuris suis.</title>
        <authorList>
            <person name="Jex A.R."/>
            <person name="Nejsum P."/>
            <person name="Schwarz E.M."/>
            <person name="Hu L."/>
            <person name="Young N.D."/>
            <person name="Hall R.S."/>
            <person name="Korhonen P.K."/>
            <person name="Liao S."/>
            <person name="Thamsborg S."/>
            <person name="Xia J."/>
            <person name="Xu P."/>
            <person name="Wang S."/>
            <person name="Scheerlinck J.P."/>
            <person name="Hofmann A."/>
            <person name="Sternberg P.W."/>
            <person name="Wang J."/>
            <person name="Gasser R.B."/>
        </authorList>
    </citation>
    <scope>NUCLEOTIDE SEQUENCE [LARGE SCALE GENOMIC DNA]</scope>
    <source>
        <strain evidence="2">DCEP-RM93F</strain>
        <strain evidence="1">DCEP-RM93M</strain>
    </source>
</reference>
<evidence type="ECO:0000313" key="1">
    <source>
        <dbReference type="EMBL" id="KFD58312.1"/>
    </source>
</evidence>
<gene>
    <name evidence="1" type="ORF">M513_00538</name>
    <name evidence="2" type="ORF">M514_00538</name>
</gene>
<accession>A0A085NDD1</accession>
<dbReference type="EMBL" id="KL363184">
    <property type="protein sequence ID" value="KFD58312.1"/>
    <property type="molecule type" value="Genomic_DNA"/>
</dbReference>
<name>A0A085NDD1_9BILA</name>
<sequence>MILYVVIELQNFTVANFPSILARQNKGSSVSNKAKNDFCGFALIVSVTMWVWESTGRDHGRLLKYRGTLVAKNQLFSPLERTSTMASKIDVE</sequence>
<evidence type="ECO:0000313" key="3">
    <source>
        <dbReference type="Proteomes" id="UP000030764"/>
    </source>
</evidence>
<keyword evidence="3" id="KW-1185">Reference proteome</keyword>
<protein>
    <submittedName>
        <fullName evidence="2">Uncharacterized protein</fullName>
    </submittedName>
</protein>
<dbReference type="Proteomes" id="UP000030764">
    <property type="component" value="Unassembled WGS sequence"/>
</dbReference>
<evidence type="ECO:0000313" key="2">
    <source>
        <dbReference type="EMBL" id="KFD67477.1"/>
    </source>
</evidence>
<dbReference type="AlphaFoldDB" id="A0A085NDD1"/>
<proteinExistence type="predicted"/>